<dbReference type="InterPro" id="IPR003661">
    <property type="entry name" value="HisK_dim/P_dom"/>
</dbReference>
<keyword evidence="12" id="KW-1133">Transmembrane helix</keyword>
<dbReference type="InterPro" id="IPR036097">
    <property type="entry name" value="HisK_dim/P_sf"/>
</dbReference>
<dbReference type="CDD" id="cd00075">
    <property type="entry name" value="HATPase"/>
    <property type="match status" value="1"/>
</dbReference>
<dbReference type="Proteomes" id="UP000001492">
    <property type="component" value="Chromosome 1"/>
</dbReference>
<dbReference type="PANTHER" id="PTHR45453">
    <property type="entry name" value="PHOSPHATE REGULON SENSOR PROTEIN PHOR"/>
    <property type="match status" value="1"/>
</dbReference>
<protein>
    <recommendedName>
        <fullName evidence="3">histidine kinase</fullName>
        <ecNumber evidence="3">2.7.13.3</ecNumber>
    </recommendedName>
</protein>
<dbReference type="STRING" id="573065.Astex_2321"/>
<dbReference type="EC" id="2.7.13.3" evidence="3"/>
<evidence type="ECO:0000256" key="11">
    <source>
        <dbReference type="ARBA" id="ARBA00023136"/>
    </source>
</evidence>
<evidence type="ECO:0000256" key="4">
    <source>
        <dbReference type="ARBA" id="ARBA00022475"/>
    </source>
</evidence>
<dbReference type="OrthoDB" id="9813151at2"/>
<dbReference type="PROSITE" id="PS50109">
    <property type="entry name" value="HIS_KIN"/>
    <property type="match status" value="1"/>
</dbReference>
<gene>
    <name evidence="14" type="ordered locus">Astex_2321</name>
</gene>
<evidence type="ECO:0000256" key="1">
    <source>
        <dbReference type="ARBA" id="ARBA00000085"/>
    </source>
</evidence>
<keyword evidence="9" id="KW-0067">ATP-binding</keyword>
<comment type="subcellular location">
    <subcellularLocation>
        <location evidence="2">Cell membrane</location>
    </subcellularLocation>
</comment>
<evidence type="ECO:0000256" key="2">
    <source>
        <dbReference type="ARBA" id="ARBA00004236"/>
    </source>
</evidence>
<dbReference type="SMART" id="SM00387">
    <property type="entry name" value="HATPase_c"/>
    <property type="match status" value="1"/>
</dbReference>
<dbReference type="SUPFAM" id="SSF55874">
    <property type="entry name" value="ATPase domain of HSP90 chaperone/DNA topoisomerase II/histidine kinase"/>
    <property type="match status" value="1"/>
</dbReference>
<dbReference type="GO" id="GO:0005886">
    <property type="term" value="C:plasma membrane"/>
    <property type="evidence" value="ECO:0007669"/>
    <property type="project" value="UniProtKB-SubCell"/>
</dbReference>
<dbReference type="GO" id="GO:0000155">
    <property type="term" value="F:phosphorelay sensor kinase activity"/>
    <property type="evidence" value="ECO:0007669"/>
    <property type="project" value="InterPro"/>
</dbReference>
<dbReference type="InterPro" id="IPR005467">
    <property type="entry name" value="His_kinase_dom"/>
</dbReference>
<dbReference type="PANTHER" id="PTHR45453:SF1">
    <property type="entry name" value="PHOSPHATE REGULON SENSOR PROTEIN PHOR"/>
    <property type="match status" value="1"/>
</dbReference>
<dbReference type="SMART" id="SM00388">
    <property type="entry name" value="HisKA"/>
    <property type="match status" value="1"/>
</dbReference>
<sequence>MAAQPRKRIFLPLVLGLLVLIALALMAPGAQWLVWVAVGVLAVSLFMTYSELQRLKNAVVPDALPVPERTRVQPEGPSFQEVLRAIPDPVMIVSGIEPNDIAGRWIVFANKAAVEAFGIAKEGGLLVSSLRYPEVLEAVDEALFGNMERDTVFETSGAQDKFWRAWTSPLPVAEGGLRRLALLVIRDETDIRRIERMRADFLANASHELRTPLASLTGFIETLRGHAKDDIKARDKFLNIMASQADRMGRLIQDLLSLSRIEMNEHVPPSGEADVSLCARDVMDSLSILAQEKGVGLSLKAPPPGEYSLTADRDQVLQVVQNLSDNALKYAPAGSTIEIEVFNDCTLEEAFGARDPSAAKLVLLRPDQRGSWYTVVRVTDRGPGIRREFLPRLAERFYRVEGQKSGDRLGTGLGLAIVKHIINRHRGALGVESVAKPSSLDDKDLLPYGGLDVAPTGPVETYTSFTACFPQPGRYKESAAIGFVNAR</sequence>
<dbReference type="Pfam" id="PF00512">
    <property type="entry name" value="HisKA"/>
    <property type="match status" value="1"/>
</dbReference>
<dbReference type="HOGENOM" id="CLU_000445_89_2_5"/>
<name>E8RN76_ASTEC</name>
<evidence type="ECO:0000256" key="5">
    <source>
        <dbReference type="ARBA" id="ARBA00022553"/>
    </source>
</evidence>
<proteinExistence type="predicted"/>
<evidence type="ECO:0000256" key="7">
    <source>
        <dbReference type="ARBA" id="ARBA00022741"/>
    </source>
</evidence>
<organism evidence="14 15">
    <name type="scientific">Asticcacaulis excentricus (strain ATCC 15261 / DSM 4724 / KCTC 12464 / NCIMB 9791 / VKM B-1370 / CB 48)</name>
    <dbReference type="NCBI Taxonomy" id="573065"/>
    <lineage>
        <taxon>Bacteria</taxon>
        <taxon>Pseudomonadati</taxon>
        <taxon>Pseudomonadota</taxon>
        <taxon>Alphaproteobacteria</taxon>
        <taxon>Caulobacterales</taxon>
        <taxon>Caulobacteraceae</taxon>
        <taxon>Asticcacaulis</taxon>
    </lineage>
</organism>
<dbReference type="Pfam" id="PF02518">
    <property type="entry name" value="HATPase_c"/>
    <property type="match status" value="1"/>
</dbReference>
<reference evidence="15" key="1">
    <citation type="submission" date="2010-12" db="EMBL/GenBank/DDBJ databases">
        <title>Complete sequence of chromosome 1 of Asticcacaulis excentricus CB 48.</title>
        <authorList>
            <consortium name="US DOE Joint Genome Institute"/>
            <person name="Lucas S."/>
            <person name="Copeland A."/>
            <person name="Lapidus A."/>
            <person name="Cheng J.-F."/>
            <person name="Bruce D."/>
            <person name="Goodwin L."/>
            <person name="Pitluck S."/>
            <person name="Teshima H."/>
            <person name="Davenport K."/>
            <person name="Detter J.C."/>
            <person name="Han C."/>
            <person name="Tapia R."/>
            <person name="Land M."/>
            <person name="Hauser L."/>
            <person name="Jeffries C."/>
            <person name="Kyrpides N."/>
            <person name="Ivanova N."/>
            <person name="Ovchinnikova G."/>
            <person name="Brun Y.V."/>
            <person name="Woyke T."/>
        </authorList>
    </citation>
    <scope>NUCLEOTIDE SEQUENCE [LARGE SCALE GENOMIC DNA]</scope>
    <source>
        <strain evidence="15">ATCC 15261 / DSM 4724 / KCTC 12464 / NCIMB 9791 / VKM B-1370 / CB 48</strain>
    </source>
</reference>
<evidence type="ECO:0000256" key="8">
    <source>
        <dbReference type="ARBA" id="ARBA00022777"/>
    </source>
</evidence>
<dbReference type="GO" id="GO:0005524">
    <property type="term" value="F:ATP binding"/>
    <property type="evidence" value="ECO:0007669"/>
    <property type="project" value="UniProtKB-KW"/>
</dbReference>
<keyword evidence="4" id="KW-1003">Cell membrane</keyword>
<dbReference type="GO" id="GO:0016036">
    <property type="term" value="P:cellular response to phosphate starvation"/>
    <property type="evidence" value="ECO:0007669"/>
    <property type="project" value="TreeGrafter"/>
</dbReference>
<dbReference type="Gene3D" id="1.10.287.130">
    <property type="match status" value="1"/>
</dbReference>
<keyword evidence="15" id="KW-1185">Reference proteome</keyword>
<dbReference type="InterPro" id="IPR004358">
    <property type="entry name" value="Sig_transdc_His_kin-like_C"/>
</dbReference>
<dbReference type="FunFam" id="1.10.287.130:FF:000008">
    <property type="entry name" value="Two-component sensor histidine kinase"/>
    <property type="match status" value="1"/>
</dbReference>
<evidence type="ECO:0000256" key="3">
    <source>
        <dbReference type="ARBA" id="ARBA00012438"/>
    </source>
</evidence>
<keyword evidence="12" id="KW-0812">Transmembrane</keyword>
<dbReference type="KEGG" id="aex:Astex_2321"/>
<dbReference type="RefSeq" id="WP_013479803.1">
    <property type="nucleotide sequence ID" value="NC_014816.1"/>
</dbReference>
<dbReference type="InterPro" id="IPR036890">
    <property type="entry name" value="HATPase_C_sf"/>
</dbReference>
<evidence type="ECO:0000256" key="9">
    <source>
        <dbReference type="ARBA" id="ARBA00022840"/>
    </source>
</evidence>
<evidence type="ECO:0000256" key="12">
    <source>
        <dbReference type="SAM" id="Phobius"/>
    </source>
</evidence>
<keyword evidence="10" id="KW-0902">Two-component regulatory system</keyword>
<accession>E8RN76</accession>
<feature type="transmembrane region" description="Helical" evidence="12">
    <location>
        <begin position="9"/>
        <end position="26"/>
    </location>
</feature>
<dbReference type="InterPro" id="IPR003594">
    <property type="entry name" value="HATPase_dom"/>
</dbReference>
<keyword evidence="5" id="KW-0597">Phosphoprotein</keyword>
<feature type="domain" description="Histidine kinase" evidence="13">
    <location>
        <begin position="204"/>
        <end position="433"/>
    </location>
</feature>
<dbReference type="EMBL" id="CP002395">
    <property type="protein sequence ID" value="ADU13975.1"/>
    <property type="molecule type" value="Genomic_DNA"/>
</dbReference>
<comment type="catalytic activity">
    <reaction evidence="1">
        <text>ATP + protein L-histidine = ADP + protein N-phospho-L-histidine.</text>
        <dbReference type="EC" id="2.7.13.3"/>
    </reaction>
</comment>
<dbReference type="PRINTS" id="PR00344">
    <property type="entry name" value="BCTRLSENSOR"/>
</dbReference>
<evidence type="ECO:0000256" key="6">
    <source>
        <dbReference type="ARBA" id="ARBA00022679"/>
    </source>
</evidence>
<keyword evidence="8 14" id="KW-0418">Kinase</keyword>
<evidence type="ECO:0000256" key="10">
    <source>
        <dbReference type="ARBA" id="ARBA00023012"/>
    </source>
</evidence>
<dbReference type="InterPro" id="IPR050351">
    <property type="entry name" value="BphY/WalK/GraS-like"/>
</dbReference>
<keyword evidence="6" id="KW-0808">Transferase</keyword>
<evidence type="ECO:0000313" key="14">
    <source>
        <dbReference type="EMBL" id="ADU13975.1"/>
    </source>
</evidence>
<keyword evidence="7" id="KW-0547">Nucleotide-binding</keyword>
<keyword evidence="11 12" id="KW-0472">Membrane</keyword>
<dbReference type="AlphaFoldDB" id="E8RN76"/>
<dbReference type="eggNOG" id="COG5002">
    <property type="taxonomic scope" value="Bacteria"/>
</dbReference>
<dbReference type="GO" id="GO:0004721">
    <property type="term" value="F:phosphoprotein phosphatase activity"/>
    <property type="evidence" value="ECO:0007669"/>
    <property type="project" value="TreeGrafter"/>
</dbReference>
<evidence type="ECO:0000313" key="15">
    <source>
        <dbReference type="Proteomes" id="UP000001492"/>
    </source>
</evidence>
<dbReference type="SUPFAM" id="SSF47384">
    <property type="entry name" value="Homodimeric domain of signal transducing histidine kinase"/>
    <property type="match status" value="1"/>
</dbReference>
<evidence type="ECO:0000259" key="13">
    <source>
        <dbReference type="PROSITE" id="PS50109"/>
    </source>
</evidence>
<dbReference type="Gene3D" id="3.30.565.10">
    <property type="entry name" value="Histidine kinase-like ATPase, C-terminal domain"/>
    <property type="match status" value="1"/>
</dbReference>
<dbReference type="CDD" id="cd00082">
    <property type="entry name" value="HisKA"/>
    <property type="match status" value="1"/>
</dbReference>